<sequence>MEIGKEELIRELLELVFVKAIKASKKTSAYGISKYLEEVLDSKIDKRTFNRYYKGYYLNEKEEQRNISEYQLNILSEYLGYENYKKFELNREGEIEKKILREEIIDINKKLNKIKRTGLLSSLILLIIALLFISKYYKKNCMIWVEDHYEKIRCSGLDNEKKLDEVILVEFKKVCVCKDSTFFEDGKPLIHYTRHDNKTEFFTSDGEHPIFEDVYTNPITRTIIESRVKPCDSMKMSAKEALQSIKN</sequence>
<dbReference type="RefSeq" id="WP_169672347.1">
    <property type="nucleotide sequence ID" value="NZ_JABBHF010000004.1"/>
</dbReference>
<comment type="caution">
    <text evidence="2">The sequence shown here is derived from an EMBL/GenBank/DDBJ whole genome shotgun (WGS) entry which is preliminary data.</text>
</comment>
<proteinExistence type="predicted"/>
<gene>
    <name evidence="2" type="ORF">HHX25_09050</name>
</gene>
<keyword evidence="1" id="KW-0812">Transmembrane</keyword>
<accession>A0ABX1RZN0</accession>
<keyword evidence="1" id="KW-0472">Membrane</keyword>
<dbReference type="Proteomes" id="UP000746690">
    <property type="component" value="Unassembled WGS sequence"/>
</dbReference>
<reference evidence="2 3" key="1">
    <citation type="submission" date="2020-04" db="EMBL/GenBank/DDBJ databases">
        <title>A Flavivirga sp. nov.</title>
        <authorList>
            <person name="Sun X."/>
        </authorList>
    </citation>
    <scope>NUCLEOTIDE SEQUENCE [LARGE SCALE GENOMIC DNA]</scope>
    <source>
        <strain evidence="2 3">Y03</strain>
    </source>
</reference>
<feature type="transmembrane region" description="Helical" evidence="1">
    <location>
        <begin position="118"/>
        <end position="137"/>
    </location>
</feature>
<dbReference type="EMBL" id="JABBHF010000004">
    <property type="protein sequence ID" value="NMH87649.1"/>
    <property type="molecule type" value="Genomic_DNA"/>
</dbReference>
<evidence type="ECO:0000313" key="3">
    <source>
        <dbReference type="Proteomes" id="UP000746690"/>
    </source>
</evidence>
<name>A0ABX1RZN0_9FLAO</name>
<evidence type="ECO:0000313" key="2">
    <source>
        <dbReference type="EMBL" id="NMH87649.1"/>
    </source>
</evidence>
<keyword evidence="1" id="KW-1133">Transmembrane helix</keyword>
<evidence type="ECO:0000256" key="1">
    <source>
        <dbReference type="SAM" id="Phobius"/>
    </source>
</evidence>
<keyword evidence="3" id="KW-1185">Reference proteome</keyword>
<organism evidence="2 3">
    <name type="scientific">Flavivirga algicola</name>
    <dbReference type="NCBI Taxonomy" id="2729136"/>
    <lineage>
        <taxon>Bacteria</taxon>
        <taxon>Pseudomonadati</taxon>
        <taxon>Bacteroidota</taxon>
        <taxon>Flavobacteriia</taxon>
        <taxon>Flavobacteriales</taxon>
        <taxon>Flavobacteriaceae</taxon>
        <taxon>Flavivirga</taxon>
    </lineage>
</organism>
<protein>
    <submittedName>
        <fullName evidence="2">Uncharacterized protein</fullName>
    </submittedName>
</protein>